<keyword evidence="2" id="KW-1185">Reference proteome</keyword>
<reference evidence="1" key="1">
    <citation type="journal article" date="2012" name="Nature">
        <title>The tomato genome sequence provides insights into fleshy fruit evolution.</title>
        <authorList>
            <consortium name="Tomato Genome Consortium"/>
        </authorList>
    </citation>
    <scope>NUCLEOTIDE SEQUENCE [LARGE SCALE GENOMIC DNA]</scope>
    <source>
        <strain evidence="1">cv. Heinz 1706</strain>
    </source>
</reference>
<dbReference type="STRING" id="4081.K4D7D6"/>
<evidence type="ECO:0000313" key="1">
    <source>
        <dbReference type="EnsemblPlants" id="Solyc11g027930.1.1"/>
    </source>
</evidence>
<evidence type="ECO:0000313" key="2">
    <source>
        <dbReference type="Proteomes" id="UP000004994"/>
    </source>
</evidence>
<organism evidence="1">
    <name type="scientific">Solanum lycopersicum</name>
    <name type="common">Tomato</name>
    <name type="synonym">Lycopersicon esculentum</name>
    <dbReference type="NCBI Taxonomy" id="4081"/>
    <lineage>
        <taxon>Eukaryota</taxon>
        <taxon>Viridiplantae</taxon>
        <taxon>Streptophyta</taxon>
        <taxon>Embryophyta</taxon>
        <taxon>Tracheophyta</taxon>
        <taxon>Spermatophyta</taxon>
        <taxon>Magnoliopsida</taxon>
        <taxon>eudicotyledons</taxon>
        <taxon>Gunneridae</taxon>
        <taxon>Pentapetalae</taxon>
        <taxon>asterids</taxon>
        <taxon>lamiids</taxon>
        <taxon>Solanales</taxon>
        <taxon>Solanaceae</taxon>
        <taxon>Solanoideae</taxon>
        <taxon>Solaneae</taxon>
        <taxon>Solanum</taxon>
        <taxon>Solanum subgen. Lycopersicon</taxon>
    </lineage>
</organism>
<dbReference type="PaxDb" id="4081-Solyc11g027930.1.1"/>
<dbReference type="PhylomeDB" id="K4D7D6"/>
<dbReference type="Proteomes" id="UP000004994">
    <property type="component" value="Chromosome 11"/>
</dbReference>
<accession>K4D7D6</accession>
<reference evidence="1" key="2">
    <citation type="submission" date="2015-06" db="UniProtKB">
        <authorList>
            <consortium name="EnsemblPlants"/>
        </authorList>
    </citation>
    <scope>IDENTIFICATION</scope>
    <source>
        <strain evidence="1">cv. Heinz 1706</strain>
    </source>
</reference>
<name>K4D7D6_SOLLC</name>
<sequence length="59" mass="6749">MPKIKIHMQSIDTIMKIISEATLPPIGLYILERMDDDMADLDSKPDLDIDRNGEIIYAM</sequence>
<proteinExistence type="predicted"/>
<dbReference type="InParanoid" id="K4D7D6"/>
<dbReference type="EnsemblPlants" id="Solyc11g027930.1.1">
    <property type="protein sequence ID" value="Solyc11g027930.1.1"/>
    <property type="gene ID" value="Solyc11g027930.1"/>
</dbReference>
<dbReference type="Gramene" id="Solyc11g027930.1.1">
    <property type="protein sequence ID" value="Solyc11g027930.1.1"/>
    <property type="gene ID" value="Solyc11g027930.1"/>
</dbReference>
<protein>
    <submittedName>
        <fullName evidence="1">Uncharacterized protein</fullName>
    </submittedName>
</protein>
<dbReference type="AlphaFoldDB" id="K4D7D6"/>
<dbReference type="HOGENOM" id="CLU_2965381_0_0_1"/>